<dbReference type="InterPro" id="IPR004553">
    <property type="entry name" value="HMG_CoA_Rdtase_bac-typ"/>
</dbReference>
<dbReference type="GO" id="GO:0004420">
    <property type="term" value="F:hydroxymethylglutaryl-CoA reductase (NADPH) activity"/>
    <property type="evidence" value="ECO:0007669"/>
    <property type="project" value="InterPro"/>
</dbReference>
<dbReference type="PRINTS" id="PR00071">
    <property type="entry name" value="HMGCOARDTASE"/>
</dbReference>
<reference evidence="3 4" key="1">
    <citation type="submission" date="2016-04" db="EMBL/GenBank/DDBJ databases">
        <authorList>
            <person name="Evans L.H."/>
            <person name="Alamgir A."/>
            <person name="Owens N."/>
            <person name="Weber N.D."/>
            <person name="Virtaneva K."/>
            <person name="Barbian K."/>
            <person name="Babar A."/>
            <person name="Rosenke K."/>
        </authorList>
    </citation>
    <scope>NUCLEOTIDE SEQUENCE [LARGE SCALE GENOMIC DNA]</scope>
    <source>
        <strain evidence="4">S5(T) (JCM 30642 \VKM B-2941)</strain>
    </source>
</reference>
<evidence type="ECO:0000313" key="3">
    <source>
        <dbReference type="EMBL" id="SIM63595.1"/>
    </source>
</evidence>
<dbReference type="GeneID" id="41588356"/>
<evidence type="ECO:0000256" key="1">
    <source>
        <dbReference type="ARBA" id="ARBA00007661"/>
    </source>
</evidence>
<dbReference type="GO" id="GO:0015936">
    <property type="term" value="P:coenzyme A metabolic process"/>
    <property type="evidence" value="ECO:0007669"/>
    <property type="project" value="InterPro"/>
</dbReference>
<dbReference type="InterPro" id="IPR009023">
    <property type="entry name" value="HMG_CoA_Rdtase_NAD(P)-bd_sf"/>
</dbReference>
<dbReference type="CDD" id="cd00644">
    <property type="entry name" value="HMG-CoA_reductase_classII"/>
    <property type="match status" value="1"/>
</dbReference>
<keyword evidence="2" id="KW-0560">Oxidoreductase</keyword>
<dbReference type="InterPro" id="IPR023074">
    <property type="entry name" value="HMG_CoA_Rdtase_cat_sf"/>
</dbReference>
<dbReference type="NCBIfam" id="TIGR00532">
    <property type="entry name" value="HMG_CoA_R_NAD"/>
    <property type="match status" value="1"/>
</dbReference>
<dbReference type="SUPFAM" id="SSF55035">
    <property type="entry name" value="NAD-binding domain of HMG-CoA reductase"/>
    <property type="match status" value="1"/>
</dbReference>
<dbReference type="PROSITE" id="PS50065">
    <property type="entry name" value="HMG_COA_REDUCTASE_4"/>
    <property type="match status" value="1"/>
</dbReference>
<dbReference type="AlphaFoldDB" id="A0A1N5UU79"/>
<dbReference type="RefSeq" id="WP_148689803.1">
    <property type="nucleotide sequence ID" value="NZ_LT671858.1"/>
</dbReference>
<dbReference type="PANTHER" id="PTHR10572">
    <property type="entry name" value="3-HYDROXY-3-METHYLGLUTARYL-COENZYME A REDUCTASE"/>
    <property type="match status" value="1"/>
</dbReference>
<name>A0A1N5UU79_9ARCH</name>
<protein>
    <submittedName>
        <fullName evidence="3">Hydroxymethylglutaryl-CoA reductase</fullName>
    </submittedName>
</protein>
<dbReference type="InterPro" id="IPR002202">
    <property type="entry name" value="HMG_CoA_Rdtase"/>
</dbReference>
<dbReference type="Gene3D" id="3.90.770.10">
    <property type="entry name" value="3-hydroxy-3-methylglutaryl-coenzyme A Reductase, Chain A, domain 2"/>
    <property type="match status" value="2"/>
</dbReference>
<accession>A0A1N5UU79</accession>
<proteinExistence type="inferred from homology"/>
<dbReference type="Pfam" id="PF00368">
    <property type="entry name" value="HMG-CoA_red"/>
    <property type="match status" value="1"/>
</dbReference>
<comment type="similarity">
    <text evidence="1">Belongs to the HMG-CoA reductase family.</text>
</comment>
<sequence length="423" mass="46164">MPVKNSELKGFYRKSTEERIETLRDYCHLNDEEISILKNNGSLNRETGEKLVENYISNMEIPMGIATNFSINGRDYLIPMAIEEPSVIAACSNGARIARMAGGFRAYASSSIMYGQIQLTNLDDIGKAKTEILMERENILRIANEASRTLSKLGKGAREITFHNVKYDEHVLIIHLEIDTGDAMGANIINSMVERVSPFLEAITGGTVVLKILSNLSPLRIVRAYATFRKDAIGGPEVVERFIHAARLAEEDIFRAATHNKGIMNGIDAVLLAIMNDWRQAEANAHAYAAIKGSYGSLTHYELDNNGDIIGSIEIPVSVGTVGGTSASIPKAKICQKILDIKDARELEEVLACVGLAQNFAAMRALSDEGIQKGHMALHSKNLAMAVGATGDNIEKVAEMLVKSGSINMTNARVILDKLMKGE</sequence>
<dbReference type="Proteomes" id="UP000195607">
    <property type="component" value="Chromosome I"/>
</dbReference>
<dbReference type="PANTHER" id="PTHR10572:SF24">
    <property type="entry name" value="3-HYDROXY-3-METHYLGLUTARYL-COENZYME A REDUCTASE"/>
    <property type="match status" value="1"/>
</dbReference>
<gene>
    <name evidence="3" type="ORF">CSP5_1096</name>
</gene>
<dbReference type="Gene3D" id="1.10.8.660">
    <property type="match status" value="1"/>
</dbReference>
<organism evidence="3 4">
    <name type="scientific">Cuniculiplasma divulgatum</name>
    <dbReference type="NCBI Taxonomy" id="1673428"/>
    <lineage>
        <taxon>Archaea</taxon>
        <taxon>Methanobacteriati</taxon>
        <taxon>Thermoplasmatota</taxon>
        <taxon>Thermoplasmata</taxon>
        <taxon>Thermoplasmatales</taxon>
        <taxon>Cuniculiplasmataceae</taxon>
        <taxon>Cuniculiplasma</taxon>
    </lineage>
</organism>
<evidence type="ECO:0000313" key="4">
    <source>
        <dbReference type="Proteomes" id="UP000195607"/>
    </source>
</evidence>
<dbReference type="SUPFAM" id="SSF56542">
    <property type="entry name" value="Substrate-binding domain of HMG-CoA reductase"/>
    <property type="match status" value="1"/>
</dbReference>
<evidence type="ECO:0000256" key="2">
    <source>
        <dbReference type="ARBA" id="ARBA00023002"/>
    </source>
</evidence>
<dbReference type="EMBL" id="LT671858">
    <property type="protein sequence ID" value="SIM63595.1"/>
    <property type="molecule type" value="Genomic_DNA"/>
</dbReference>
<dbReference type="InterPro" id="IPR009029">
    <property type="entry name" value="HMG_CoA_Rdtase_sub-bd_dom_sf"/>
</dbReference>